<organism evidence="12 13">
    <name type="scientific">Colletotrichum scovillei</name>
    <dbReference type="NCBI Taxonomy" id="1209932"/>
    <lineage>
        <taxon>Eukaryota</taxon>
        <taxon>Fungi</taxon>
        <taxon>Dikarya</taxon>
        <taxon>Ascomycota</taxon>
        <taxon>Pezizomycotina</taxon>
        <taxon>Sordariomycetes</taxon>
        <taxon>Hypocreomycetidae</taxon>
        <taxon>Glomerellales</taxon>
        <taxon>Glomerellaceae</taxon>
        <taxon>Colletotrichum</taxon>
        <taxon>Colletotrichum acutatum species complex</taxon>
    </lineage>
</organism>
<protein>
    <submittedName>
        <fullName evidence="12">ABC-2 type transporter</fullName>
    </submittedName>
</protein>
<dbReference type="FunFam" id="3.40.50.300:FF:000054">
    <property type="entry name" value="ABC multidrug transporter atrF"/>
    <property type="match status" value="1"/>
</dbReference>
<dbReference type="PRINTS" id="PR00085">
    <property type="entry name" value="THFDHDRGNASE"/>
</dbReference>
<dbReference type="Pfam" id="PF14510">
    <property type="entry name" value="ABC_trans_N"/>
    <property type="match status" value="1"/>
</dbReference>
<dbReference type="Pfam" id="PF06422">
    <property type="entry name" value="PDR_CDR"/>
    <property type="match status" value="1"/>
</dbReference>
<comment type="subcellular location">
    <subcellularLocation>
        <location evidence="1">Membrane</location>
        <topology evidence="1">Multi-pass membrane protein</topology>
    </subcellularLocation>
</comment>
<keyword evidence="4 10" id="KW-0812">Transmembrane</keyword>
<feature type="transmembrane region" description="Helical" evidence="10">
    <location>
        <begin position="1104"/>
        <end position="1121"/>
    </location>
</feature>
<keyword evidence="8 10" id="KW-0472">Membrane</keyword>
<gene>
    <name evidence="12" type="ORF">JMJ77_012885</name>
</gene>
<feature type="transmembrane region" description="Helical" evidence="10">
    <location>
        <begin position="1246"/>
        <end position="1266"/>
    </location>
</feature>
<keyword evidence="7 10" id="KW-1133">Transmembrane helix</keyword>
<accession>A0A9P7UEZ0</accession>
<dbReference type="EMBL" id="JAESDN010000005">
    <property type="protein sequence ID" value="KAG7050132.1"/>
    <property type="molecule type" value="Genomic_DNA"/>
</dbReference>
<keyword evidence="5" id="KW-0547">Nucleotide-binding</keyword>
<dbReference type="InterPro" id="IPR046346">
    <property type="entry name" value="Aminoacid_DH-like_N_sf"/>
</dbReference>
<evidence type="ECO:0000256" key="10">
    <source>
        <dbReference type="SAM" id="Phobius"/>
    </source>
</evidence>
<dbReference type="SUPFAM" id="SSF53223">
    <property type="entry name" value="Aminoacid dehydrogenase-like, N-terminal domain"/>
    <property type="match status" value="1"/>
</dbReference>
<name>A0A9P7UEZ0_9PEZI</name>
<feature type="transmembrane region" description="Helical" evidence="10">
    <location>
        <begin position="592"/>
        <end position="610"/>
    </location>
</feature>
<evidence type="ECO:0000256" key="6">
    <source>
        <dbReference type="ARBA" id="ARBA00022840"/>
    </source>
</evidence>
<feature type="transmembrane region" description="Helical" evidence="10">
    <location>
        <begin position="1133"/>
        <end position="1152"/>
    </location>
</feature>
<dbReference type="Pfam" id="PF01061">
    <property type="entry name" value="ABC2_membrane"/>
    <property type="match status" value="2"/>
</dbReference>
<dbReference type="SUPFAM" id="SSF52540">
    <property type="entry name" value="P-loop containing nucleoside triphosphate hydrolases"/>
    <property type="match status" value="2"/>
</dbReference>
<dbReference type="GO" id="GO:0016887">
    <property type="term" value="F:ATP hydrolysis activity"/>
    <property type="evidence" value="ECO:0007669"/>
    <property type="project" value="InterPro"/>
</dbReference>
<dbReference type="GO" id="GO:0140359">
    <property type="term" value="F:ABC-type transporter activity"/>
    <property type="evidence" value="ECO:0007669"/>
    <property type="project" value="InterPro"/>
</dbReference>
<evidence type="ECO:0000256" key="8">
    <source>
        <dbReference type="ARBA" id="ARBA00023136"/>
    </source>
</evidence>
<dbReference type="Proteomes" id="UP000699042">
    <property type="component" value="Unassembled WGS sequence"/>
</dbReference>
<feature type="compositionally biased region" description="Polar residues" evidence="9">
    <location>
        <begin position="63"/>
        <end position="73"/>
    </location>
</feature>
<evidence type="ECO:0000313" key="13">
    <source>
        <dbReference type="Proteomes" id="UP000699042"/>
    </source>
</evidence>
<feature type="region of interest" description="Disordered" evidence="9">
    <location>
        <begin position="51"/>
        <end position="73"/>
    </location>
</feature>
<dbReference type="InterPro" id="IPR000672">
    <property type="entry name" value="THF_DH/CycHdrlase"/>
</dbReference>
<dbReference type="GO" id="GO:0004488">
    <property type="term" value="F:methylenetetrahydrofolate dehydrogenase (NADP+) activity"/>
    <property type="evidence" value="ECO:0007669"/>
    <property type="project" value="InterPro"/>
</dbReference>
<evidence type="ECO:0000256" key="2">
    <source>
        <dbReference type="ARBA" id="ARBA00006012"/>
    </source>
</evidence>
<evidence type="ECO:0000256" key="9">
    <source>
        <dbReference type="SAM" id="MobiDB-lite"/>
    </source>
</evidence>
<feature type="transmembrane region" description="Helical" evidence="10">
    <location>
        <begin position="702"/>
        <end position="720"/>
    </location>
</feature>
<evidence type="ECO:0000256" key="5">
    <source>
        <dbReference type="ARBA" id="ARBA00022741"/>
    </source>
</evidence>
<feature type="transmembrane region" description="Helical" evidence="10">
    <location>
        <begin position="1173"/>
        <end position="1198"/>
    </location>
</feature>
<feature type="transmembrane region" description="Helical" evidence="10">
    <location>
        <begin position="1204"/>
        <end position="1225"/>
    </location>
</feature>
<evidence type="ECO:0000313" key="12">
    <source>
        <dbReference type="EMBL" id="KAG7050132.1"/>
    </source>
</evidence>
<evidence type="ECO:0000256" key="3">
    <source>
        <dbReference type="ARBA" id="ARBA00022448"/>
    </source>
</evidence>
<dbReference type="Pfam" id="PF00763">
    <property type="entry name" value="THF_DHG_CYH"/>
    <property type="match status" value="1"/>
</dbReference>
<dbReference type="SMART" id="SM00382">
    <property type="entry name" value="AAA"/>
    <property type="match status" value="2"/>
</dbReference>
<dbReference type="InterPro" id="IPR013525">
    <property type="entry name" value="ABC2_TM"/>
</dbReference>
<dbReference type="PROSITE" id="PS50893">
    <property type="entry name" value="ABC_TRANSPORTER_2"/>
    <property type="match status" value="1"/>
</dbReference>
<feature type="transmembrane region" description="Helical" evidence="10">
    <location>
        <begin position="450"/>
        <end position="471"/>
    </location>
</feature>
<sequence>MAEAAIPEEDGRWGENAAGEISVNAALEEYHDLEKELSTIQHRHSTAYQLKPSEHHGDAGGESDSTIAPSLSGNDTFDLPDFLRRGIMDMRTPSGGPAKRLGVSFKNLTVKGIESSTKQVTTFPRDLVNTFGPDFYHFITGIFPKLKIHKEPTVDLIRNMTGTVRHGEIMLVLGRPGSGCSTFLKAIANHRNEYAKVDGEVHYGVIPAEDQLERYRGEVVYCEEDDRHFPSLTVWQTLWFALKTKTRKREQWTIPLILDSLLQMFGIDHTKNTFAKSLRVYTDVSGRTTLVTLYQAGESIYELMDKVLVIDGGRMLFQGPGDEAKKYFEDLGYLCPPRQTTADFLTSIADKNARHFQPGREETAPKTPEELERTFLESEHYQRILQDVEEYERGSRSANNDKHRMFAATVKDAKSKTVIGDSIYTVSFFKQVAACTKRQAWLLWGDRSSFYTKLAIIIANSLIVSSLFYGSGQDTSSVFARGGVAFFSIAFIGWLQFAELVPAIDGRTTIERQRVFAFYRPSAVVIARMLLDFPLILIMTLLFSIPVYFLAQFDVDASKFWIYTLIVYTATFCLTTMYRMFASLSSTVDDSIRFVGVVLNIMFIMTGYVIPKPNLLSDAIWFGWIYYINPVAYGFEALQANEFFGREMQCSESQLVPRGPGSDPTYQGCSLPGSTMGSTIVSGPDYLQASFQYSRANLWRNFGIMIAFTVFFLAMTVLAVDTIRFKGSGAQSLIFAKPRDDKNVDNEKSGPAEENEEAFEPIGDGQSVFTFEDINYTVPYGNGERQLLHGVCGYAKPGKMIALMGSSGAGKTTLLNTIAQRQKIGVVTGNMLVNGASLGPEFQRGTGFCEQRDIHEGTATIREALEFSALLRQERAIPREEKIAYVDRIIHLLELGDLQHAIISSLTVEQRKRVTIGVELAAKPSLLLFLDEPTSGLDSQSAFSIVRFLRKLCDAGQAIICTIHQPSSDLIEQFDMILALNRGGNTFYFGPVGTNGSVVIDYFTQRGFPCPPSRNVAEFILETASQSSVKDGKRIDWNEEWRNSAEHRAIIAEIDQITAERQAPPERSTAQTEFAASTAYQCLLLTRRMFVQHWREPQYMYSRVFVHTIMGIFNGFTFWMLGNDIAGMQNRMFSAIILIFFVPPTVVNSVVIKFFQNRDLWEDRELPSRTYGWVAFCTANVVCEIPMAIVSATIYWLLWYFPVGFPATSSVSGYTYLMVLVWSLFQSSWGQWISAFGPSYSTVSNILPFFFVMIAIFNGILVPYASMPSFWKYWMYYINPTTWFSRGVLSAVLPPAVVQCSSAEFARFNPPPGSTCGQYADRFVNEVAMTGYLEDPNATSNCGYCPYNNGGEYMQTLNVHNSDKWPAFGILIAFAVANWALVYFFVYTNIKIGLSPLTHAVRGALVRSWFFDIVSICASDWGASRFAMSLSTLGGDAIIDEKHESQPTFEHVPGASLLKGFPVSADIDRWCYRHRSRDGTEPTLGVIYFDTGSDAKEYLQIKAEVAAKAGIRYISHRLPPDASVDETLDKIAELNEDETTHGILIQRPLPHHLEEHEIMGSIHTKKHIEEYAKGYATNIAADALRRLLDAYQKAWMLDLTIVLVGGTNIITPGFKADLTRHLPHVEILEAIDSKLADIDWNDSKRHFVIMTERNEGGSIKPSMIGSGVKLVVDLGFDVKTKMGDLDPEVHDISNLVVVPTPGGVLPIIIWLMMERTIKAKTHLDSSRICYPLGMQSGCTVS</sequence>
<dbReference type="GO" id="GO:0005524">
    <property type="term" value="F:ATP binding"/>
    <property type="evidence" value="ECO:0007669"/>
    <property type="project" value="UniProtKB-KW"/>
</dbReference>
<keyword evidence="6" id="KW-0067">ATP-binding</keyword>
<feature type="transmembrane region" description="Helical" evidence="10">
    <location>
        <begin position="560"/>
        <end position="580"/>
    </location>
</feature>
<dbReference type="Gene3D" id="3.40.50.720">
    <property type="entry name" value="NAD(P)-binding Rossmann-like Domain"/>
    <property type="match status" value="1"/>
</dbReference>
<comment type="caution">
    <text evidence="12">The sequence shown here is derived from an EMBL/GenBank/DDBJ whole genome shotgun (WGS) entry which is preliminary data.</text>
</comment>
<reference evidence="12" key="1">
    <citation type="submission" date="2021-05" db="EMBL/GenBank/DDBJ databases">
        <title>Comparative genomics of three Colletotrichum scovillei strains and genetic complementation revealed genes involved fungal growth and virulence on chili pepper.</title>
        <authorList>
            <person name="Hsieh D.-K."/>
            <person name="Chuang S.-C."/>
            <person name="Chen C.-Y."/>
            <person name="Chao Y.-T."/>
            <person name="Lu M.-Y.J."/>
            <person name="Lee M.-H."/>
            <person name="Shih M.-C."/>
        </authorList>
    </citation>
    <scope>NUCLEOTIDE SEQUENCE</scope>
    <source>
        <strain evidence="12">Coll-153</strain>
    </source>
</reference>
<dbReference type="Pfam" id="PF00005">
    <property type="entry name" value="ABC_tran"/>
    <property type="match status" value="2"/>
</dbReference>
<dbReference type="InterPro" id="IPR027417">
    <property type="entry name" value="P-loop_NTPase"/>
</dbReference>
<feature type="transmembrane region" description="Helical" evidence="10">
    <location>
        <begin position="1365"/>
        <end position="1386"/>
    </location>
</feature>
<feature type="domain" description="ABC transporter" evidence="11">
    <location>
        <begin position="769"/>
        <end position="1007"/>
    </location>
</feature>
<dbReference type="CDD" id="cd03232">
    <property type="entry name" value="ABCG_PDR_domain2"/>
    <property type="match status" value="1"/>
</dbReference>
<dbReference type="Gene3D" id="3.40.50.300">
    <property type="entry name" value="P-loop containing nucleotide triphosphate hydrolases"/>
    <property type="match status" value="2"/>
</dbReference>
<dbReference type="Gene3D" id="3.40.50.10860">
    <property type="entry name" value="Leucine Dehydrogenase, chain A, domain 1"/>
    <property type="match status" value="1"/>
</dbReference>
<comment type="similarity">
    <text evidence="2">Belongs to the ABC transporter superfamily. ABCG family. PDR (TC 3.A.1.205) subfamily.</text>
</comment>
<evidence type="ECO:0000256" key="1">
    <source>
        <dbReference type="ARBA" id="ARBA00004141"/>
    </source>
</evidence>
<dbReference type="InterPro" id="IPR029481">
    <property type="entry name" value="ABC_trans_N"/>
</dbReference>
<dbReference type="InterPro" id="IPR003593">
    <property type="entry name" value="AAA+_ATPase"/>
</dbReference>
<dbReference type="PANTHER" id="PTHR19241">
    <property type="entry name" value="ATP-BINDING CASSETTE TRANSPORTER"/>
    <property type="match status" value="1"/>
</dbReference>
<dbReference type="InterPro" id="IPR034003">
    <property type="entry name" value="ABCG_PDR_2"/>
</dbReference>
<feature type="transmembrane region" description="Helical" evidence="10">
    <location>
        <begin position="525"/>
        <end position="548"/>
    </location>
</feature>
<evidence type="ECO:0000256" key="7">
    <source>
        <dbReference type="ARBA" id="ARBA00022989"/>
    </source>
</evidence>
<dbReference type="GO" id="GO:0016020">
    <property type="term" value="C:membrane"/>
    <property type="evidence" value="ECO:0007669"/>
    <property type="project" value="UniProtKB-SubCell"/>
</dbReference>
<keyword evidence="3" id="KW-0813">Transport</keyword>
<dbReference type="InterPro" id="IPR020630">
    <property type="entry name" value="THF_DH/CycHdrlase_cat_dom"/>
</dbReference>
<dbReference type="InterPro" id="IPR003439">
    <property type="entry name" value="ABC_transporter-like_ATP-bd"/>
</dbReference>
<dbReference type="InterPro" id="IPR010929">
    <property type="entry name" value="PDR_CDR_ABC"/>
</dbReference>
<feature type="transmembrane region" description="Helical" evidence="10">
    <location>
        <begin position="483"/>
        <end position="504"/>
    </location>
</feature>
<proteinExistence type="inferred from homology"/>
<evidence type="ECO:0000256" key="4">
    <source>
        <dbReference type="ARBA" id="ARBA00022692"/>
    </source>
</evidence>
<keyword evidence="13" id="KW-1185">Reference proteome</keyword>
<evidence type="ECO:0000259" key="11">
    <source>
        <dbReference type="PROSITE" id="PS50893"/>
    </source>
</evidence>